<reference evidence="4" key="2">
    <citation type="submission" date="2019-10" db="EMBL/GenBank/DDBJ databases">
        <title>Conservation and host-specific expression of non-tandemly repeated heterogenous ribosome RNA gene in arbuscular mycorrhizal fungi.</title>
        <authorList>
            <person name="Maeda T."/>
            <person name="Kobayashi Y."/>
            <person name="Nakagawa T."/>
            <person name="Ezawa T."/>
            <person name="Yamaguchi K."/>
            <person name="Bino T."/>
            <person name="Nishimoto Y."/>
            <person name="Shigenobu S."/>
            <person name="Kawaguchi M."/>
        </authorList>
    </citation>
    <scope>NUCLEOTIDE SEQUENCE</scope>
    <source>
        <strain evidence="4">HR1</strain>
    </source>
</reference>
<dbReference type="EMBL" id="BLAL01000196">
    <property type="protein sequence ID" value="GES90580.1"/>
    <property type="molecule type" value="Genomic_DNA"/>
</dbReference>
<dbReference type="Proteomes" id="UP000247702">
    <property type="component" value="Unassembled WGS sequence"/>
</dbReference>
<dbReference type="PANTHER" id="PTHR33777:SF1">
    <property type="entry name" value="UPF0045 PROTEIN ECM15"/>
    <property type="match status" value="1"/>
</dbReference>
<name>A0A2Z6SDK5_9GLOM</name>
<evidence type="ECO:0000313" key="4">
    <source>
        <dbReference type="EMBL" id="GES90580.1"/>
    </source>
</evidence>
<dbReference type="Gene3D" id="3.30.70.930">
    <property type="match status" value="1"/>
</dbReference>
<protein>
    <submittedName>
        <fullName evidence="4">MTH1187 family thiamine-binding protein</fullName>
    </submittedName>
</protein>
<gene>
    <name evidence="4" type="ORF">RCL2_001742000</name>
    <name evidence="3" type="ORF">RclHR1_05030014</name>
</gene>
<dbReference type="InterPro" id="IPR051614">
    <property type="entry name" value="UPF0045_domain"/>
</dbReference>
<proteinExistence type="inferred from homology"/>
<comment type="caution">
    <text evidence="3">The sequence shown here is derived from an EMBL/GenBank/DDBJ whole genome shotgun (WGS) entry which is preliminary data.</text>
</comment>
<comment type="similarity">
    <text evidence="1">Belongs to the UPF0045 family.</text>
</comment>
<evidence type="ECO:0000256" key="1">
    <source>
        <dbReference type="ARBA" id="ARBA00010272"/>
    </source>
</evidence>
<feature type="domain" description="Thiamine-binding protein" evidence="2">
    <location>
        <begin position="12"/>
        <end position="101"/>
    </location>
</feature>
<evidence type="ECO:0000313" key="5">
    <source>
        <dbReference type="Proteomes" id="UP000247702"/>
    </source>
</evidence>
<dbReference type="InterPro" id="IPR029756">
    <property type="entry name" value="MTH1187/YkoF-like"/>
</dbReference>
<dbReference type="InterPro" id="IPR002767">
    <property type="entry name" value="Thiamine_BP"/>
</dbReference>
<dbReference type="Pfam" id="PF01910">
    <property type="entry name" value="Thiamine_BP"/>
    <property type="match status" value="1"/>
</dbReference>
<dbReference type="Proteomes" id="UP000615446">
    <property type="component" value="Unassembled WGS sequence"/>
</dbReference>
<keyword evidence="5" id="KW-1185">Reference proteome</keyword>
<dbReference type="PANTHER" id="PTHR33777">
    <property type="entry name" value="UPF0045 PROTEIN ECM15"/>
    <property type="match status" value="1"/>
</dbReference>
<dbReference type="AlphaFoldDB" id="A0A2Z6SDK5"/>
<evidence type="ECO:0000313" key="3">
    <source>
        <dbReference type="EMBL" id="GBC03257.1"/>
    </source>
</evidence>
<sequence>MSSTTHNRHVLADFSVVPMGVEPNITKYIVECQKVLIDSGLNFNMHANGTNIEGRYDQVVSTIGKCIDKMHEMGIPRCDTNIRLNTRTDKSITIEDSIRVVNDIIDADSKCE</sequence>
<evidence type="ECO:0000259" key="2">
    <source>
        <dbReference type="Pfam" id="PF01910"/>
    </source>
</evidence>
<dbReference type="NCBIfam" id="TIGR00106">
    <property type="entry name" value="MTH1187 family thiamine-binding protein"/>
    <property type="match status" value="1"/>
</dbReference>
<organism evidence="3 5">
    <name type="scientific">Rhizophagus clarus</name>
    <dbReference type="NCBI Taxonomy" id="94130"/>
    <lineage>
        <taxon>Eukaryota</taxon>
        <taxon>Fungi</taxon>
        <taxon>Fungi incertae sedis</taxon>
        <taxon>Mucoromycota</taxon>
        <taxon>Glomeromycotina</taxon>
        <taxon>Glomeromycetes</taxon>
        <taxon>Glomerales</taxon>
        <taxon>Glomeraceae</taxon>
        <taxon>Rhizophagus</taxon>
    </lineage>
</organism>
<dbReference type="GO" id="GO:0005829">
    <property type="term" value="C:cytosol"/>
    <property type="evidence" value="ECO:0007669"/>
    <property type="project" value="TreeGrafter"/>
</dbReference>
<dbReference type="OrthoDB" id="5587367at2759"/>
<reference evidence="3 5" key="1">
    <citation type="submission" date="2017-11" db="EMBL/GenBank/DDBJ databases">
        <title>The genome of Rhizophagus clarus HR1 reveals common genetic basis of auxotrophy among arbuscular mycorrhizal fungi.</title>
        <authorList>
            <person name="Kobayashi Y."/>
        </authorList>
    </citation>
    <scope>NUCLEOTIDE SEQUENCE [LARGE SCALE GENOMIC DNA]</scope>
    <source>
        <strain evidence="3 5">HR1</strain>
    </source>
</reference>
<dbReference type="SUPFAM" id="SSF89957">
    <property type="entry name" value="MTH1187/YkoF-like"/>
    <property type="match status" value="1"/>
</dbReference>
<dbReference type="EMBL" id="BEXD01003875">
    <property type="protein sequence ID" value="GBC03257.1"/>
    <property type="molecule type" value="Genomic_DNA"/>
</dbReference>
<accession>A0A2Z6SDK5</accession>